<dbReference type="Proteomes" id="UP000446658">
    <property type="component" value="Unassembled WGS sequence"/>
</dbReference>
<keyword evidence="1" id="KW-0812">Transmembrane</keyword>
<comment type="caution">
    <text evidence="2">The sequence shown here is derived from an EMBL/GenBank/DDBJ whole genome shotgun (WGS) entry which is preliminary data.</text>
</comment>
<dbReference type="AlphaFoldDB" id="A0A844GD28"/>
<feature type="transmembrane region" description="Helical" evidence="1">
    <location>
        <begin position="12"/>
        <end position="35"/>
    </location>
</feature>
<dbReference type="EMBL" id="WLYX01000001">
    <property type="protein sequence ID" value="MTD33240.1"/>
    <property type="molecule type" value="Genomic_DNA"/>
</dbReference>
<gene>
    <name evidence="2" type="ORF">GKE73_09110</name>
</gene>
<proteinExistence type="predicted"/>
<dbReference type="RefSeq" id="WP_230370047.1">
    <property type="nucleotide sequence ID" value="NZ_WLYX01000001.1"/>
</dbReference>
<accession>A0A844GD28</accession>
<reference evidence="2 3" key="1">
    <citation type="submission" date="2019-11" db="EMBL/GenBank/DDBJ databases">
        <title>Draft genome sequence of Paludibacterium sp. dN18-1.</title>
        <authorList>
            <person name="Im W.-T."/>
        </authorList>
    </citation>
    <scope>NUCLEOTIDE SEQUENCE [LARGE SCALE GENOMIC DNA]</scope>
    <source>
        <strain evidence="3">dN 18-1</strain>
    </source>
</reference>
<evidence type="ECO:0000256" key="1">
    <source>
        <dbReference type="SAM" id="Phobius"/>
    </source>
</evidence>
<evidence type="ECO:0000313" key="2">
    <source>
        <dbReference type="EMBL" id="MTD33240.1"/>
    </source>
</evidence>
<sequence>MKTPSYHQQRGLSIIELMVGMVLALITVMAMLSVYKSTAKTTAESKLGANIDGQIAVGLLTADRFLQGAGYGNASARTISSTGVVSTLASGTNLQGVIWNYGDNTHCQALTASGANLLFYYGSTASGGYSCSSPPALPSSGSASQAVLISAPSPTIPSAPTAASTTIAVSQQNCTPFGITASGATYASGGYTVTLNTTGYAGNQVVRSTTCLVNFH</sequence>
<name>A0A844GD28_9NEIS</name>
<keyword evidence="3" id="KW-1185">Reference proteome</keyword>
<protein>
    <recommendedName>
        <fullName evidence="4">Prepilin-type N-terminal cleavage/methylation domain-containing protein</fullName>
    </recommendedName>
</protein>
<organism evidence="2 3">
    <name type="scientific">Paludibacterium denitrificans</name>
    <dbReference type="NCBI Taxonomy" id="2675226"/>
    <lineage>
        <taxon>Bacteria</taxon>
        <taxon>Pseudomonadati</taxon>
        <taxon>Pseudomonadota</taxon>
        <taxon>Betaproteobacteria</taxon>
        <taxon>Neisseriales</taxon>
        <taxon>Chromobacteriaceae</taxon>
        <taxon>Paludibacterium</taxon>
    </lineage>
</organism>
<evidence type="ECO:0000313" key="3">
    <source>
        <dbReference type="Proteomes" id="UP000446658"/>
    </source>
</evidence>
<keyword evidence="1" id="KW-0472">Membrane</keyword>
<evidence type="ECO:0008006" key="4">
    <source>
        <dbReference type="Google" id="ProtNLM"/>
    </source>
</evidence>
<keyword evidence="1" id="KW-1133">Transmembrane helix</keyword>